<organism evidence="1 2">
    <name type="scientific">Vibrio cholerae</name>
    <dbReference type="NCBI Taxonomy" id="666"/>
    <lineage>
        <taxon>Bacteria</taxon>
        <taxon>Pseudomonadati</taxon>
        <taxon>Pseudomonadota</taxon>
        <taxon>Gammaproteobacteria</taxon>
        <taxon>Vibrionales</taxon>
        <taxon>Vibrionaceae</taxon>
        <taxon>Vibrio</taxon>
    </lineage>
</organism>
<dbReference type="EMBL" id="CWOW01000002">
    <property type="protein sequence ID" value="CRZ93707.1"/>
    <property type="molecule type" value="Genomic_DNA"/>
</dbReference>
<name>A0A655YLZ7_VIBCL</name>
<protein>
    <submittedName>
        <fullName evidence="1">Uncharacterized protein</fullName>
    </submittedName>
</protein>
<evidence type="ECO:0000313" key="2">
    <source>
        <dbReference type="Proteomes" id="UP000044806"/>
    </source>
</evidence>
<dbReference type="Proteomes" id="UP000044806">
    <property type="component" value="Unassembled WGS sequence"/>
</dbReference>
<evidence type="ECO:0000313" key="1">
    <source>
        <dbReference type="EMBL" id="CRZ93707.1"/>
    </source>
</evidence>
<accession>A0A655YLZ7</accession>
<dbReference type="AlphaFoldDB" id="A0A655YLZ7"/>
<proteinExistence type="predicted"/>
<reference evidence="1 2" key="1">
    <citation type="submission" date="2015-07" db="EMBL/GenBank/DDBJ databases">
        <authorList>
            <consortium name="Pathogen Informatics"/>
        </authorList>
    </citation>
    <scope>NUCLEOTIDE SEQUENCE [LARGE SCALE GENOMIC DNA]</scope>
    <source>
        <strain evidence="1 2">A51</strain>
    </source>
</reference>
<gene>
    <name evidence="1" type="ORF">ERS013165_00567</name>
</gene>
<sequence length="99" mass="11585">MLPLFIRIRDGFSAMLTVDKVIHHAGLQRPRTKQRHQSDDVFKTVGLQSLNQLFHTARFELEYRGGFGILQVTERARIVERDRFNPHGGFARLFQTRVH</sequence>